<proteinExistence type="predicted"/>
<dbReference type="Proteomes" id="UP001056384">
    <property type="component" value="Chromosome 12"/>
</dbReference>
<gene>
    <name evidence="2" type="ORF">Slin15195_G122710</name>
</gene>
<organism evidence="2 3">
    <name type="scientific">Septoria linicola</name>
    <dbReference type="NCBI Taxonomy" id="215465"/>
    <lineage>
        <taxon>Eukaryota</taxon>
        <taxon>Fungi</taxon>
        <taxon>Dikarya</taxon>
        <taxon>Ascomycota</taxon>
        <taxon>Pezizomycotina</taxon>
        <taxon>Dothideomycetes</taxon>
        <taxon>Dothideomycetidae</taxon>
        <taxon>Mycosphaerellales</taxon>
        <taxon>Mycosphaerellaceae</taxon>
        <taxon>Septoria</taxon>
    </lineage>
</organism>
<dbReference type="AlphaFoldDB" id="A0A9Q9EQM2"/>
<accession>A0A9Q9EQM2</accession>
<evidence type="ECO:0000313" key="2">
    <source>
        <dbReference type="EMBL" id="USW58952.1"/>
    </source>
</evidence>
<sequence length="76" mass="8246">MPDTKVLETTPPASSTYLPSSATRSTVYPYATQKSSKSTFTHFLALGKGIWGLGAAQKWPPKTKPSPYQQADSLRS</sequence>
<evidence type="ECO:0000256" key="1">
    <source>
        <dbReference type="SAM" id="MobiDB-lite"/>
    </source>
</evidence>
<keyword evidence="3" id="KW-1185">Reference proteome</keyword>
<protein>
    <submittedName>
        <fullName evidence="2">Uncharacterized protein</fullName>
    </submittedName>
</protein>
<name>A0A9Q9EQM2_9PEZI</name>
<feature type="compositionally biased region" description="Polar residues" evidence="1">
    <location>
        <begin position="66"/>
        <end position="76"/>
    </location>
</feature>
<evidence type="ECO:0000313" key="3">
    <source>
        <dbReference type="Proteomes" id="UP001056384"/>
    </source>
</evidence>
<dbReference type="EMBL" id="CP099429">
    <property type="protein sequence ID" value="USW58952.1"/>
    <property type="molecule type" value="Genomic_DNA"/>
</dbReference>
<feature type="region of interest" description="Disordered" evidence="1">
    <location>
        <begin position="56"/>
        <end position="76"/>
    </location>
</feature>
<reference evidence="2" key="1">
    <citation type="submission" date="2022-06" db="EMBL/GenBank/DDBJ databases">
        <title>Complete genome sequences of two strains of the flax pathogen Septoria linicola.</title>
        <authorList>
            <person name="Lapalu N."/>
            <person name="Simon A."/>
            <person name="Demenou B."/>
            <person name="Paumier D."/>
            <person name="Guillot M.-P."/>
            <person name="Gout L."/>
            <person name="Valade R."/>
        </authorList>
    </citation>
    <scope>NUCLEOTIDE SEQUENCE</scope>
    <source>
        <strain evidence="2">SE15195</strain>
    </source>
</reference>